<keyword evidence="2" id="KW-1185">Reference proteome</keyword>
<gene>
    <name evidence="1" type="ORF">HPB50_007554</name>
</gene>
<comment type="caution">
    <text evidence="1">The sequence shown here is derived from an EMBL/GenBank/DDBJ whole genome shotgun (WGS) entry which is preliminary data.</text>
</comment>
<organism evidence="1 2">
    <name type="scientific">Hyalomma asiaticum</name>
    <name type="common">Tick</name>
    <dbReference type="NCBI Taxonomy" id="266040"/>
    <lineage>
        <taxon>Eukaryota</taxon>
        <taxon>Metazoa</taxon>
        <taxon>Ecdysozoa</taxon>
        <taxon>Arthropoda</taxon>
        <taxon>Chelicerata</taxon>
        <taxon>Arachnida</taxon>
        <taxon>Acari</taxon>
        <taxon>Parasitiformes</taxon>
        <taxon>Ixodida</taxon>
        <taxon>Ixodoidea</taxon>
        <taxon>Ixodidae</taxon>
        <taxon>Hyalomminae</taxon>
        <taxon>Hyalomma</taxon>
    </lineage>
</organism>
<evidence type="ECO:0000313" key="1">
    <source>
        <dbReference type="EMBL" id="KAH6945204.1"/>
    </source>
</evidence>
<protein>
    <submittedName>
        <fullName evidence="1">Uncharacterized protein</fullName>
    </submittedName>
</protein>
<sequence>MSPGGMGLALLSMLVPSAWANTTEVDYNLTTVTNNGGGGSSENIETYSVEEETSSPFMVDIGTGILARLASPPYDASLLEEAVATPTYDAVKENISYNQESVGSFLTFLWAAMVFFCIIMIVNTIHRGTVCWTGEFRQRVTSSYMAFFVFILVVLFILFALMTVLLVSLMSTRDSMVDSVRDKVPAVLTSTFQGLRGFVNLTVAQIAQNRRTARMPLVGNVLGDGFDTAFKSFLASSAMTDVRIPLHHKSLPAEAKYLNEDRANAASFLDKWSDYWNKDSDPVINKTVIKTALIPVIPSYYNRFVTDLMNFAKQPTGNEVAGRCSLLRALLKSFMDVVCYTYVLELVGYWASLLLAIFLSMLVIPCCFMLAKYFFRAQRPIRVIRRSRKPKKTSHSLSESLEREQTPEQYDGRPIHPLARLLQMYASRELPPGITRRIVAMSAKNTSLLPPLGPPIHQMASFSSRVTQSPRGLHAVHSSTSIVATGGGVPMVAGIPAASVGTMVAVQPVTTSVPHGHLVAAPIGNVASSSVHRADSLTLVQPHYHSHQCTSMASSSHQSLVPQLQAPLTYGAPVALPQSQPALLAQPMSAVCVPVQASAPVQAGVPVQVRAPSTRLLTHTTAVSSGSELNLVAPPAVSMVAVAQPPSTMVYRQAYPATSYALPSRVSVAPSLAMAAPPVYAAPARSRTVSVHSVSSSTSSGSLRAVRGLVVPRRTVAFARPRRTLSAHSIEARMHRHL</sequence>
<dbReference type="EMBL" id="CM023481">
    <property type="protein sequence ID" value="KAH6945204.1"/>
    <property type="molecule type" value="Genomic_DNA"/>
</dbReference>
<dbReference type="Proteomes" id="UP000821845">
    <property type="component" value="Chromosome 1"/>
</dbReference>
<proteinExistence type="predicted"/>
<evidence type="ECO:0000313" key="2">
    <source>
        <dbReference type="Proteomes" id="UP000821845"/>
    </source>
</evidence>
<accession>A0ACB7TK20</accession>
<name>A0ACB7TK20_HYAAI</name>
<reference evidence="1" key="1">
    <citation type="submission" date="2020-05" db="EMBL/GenBank/DDBJ databases">
        <title>Large-scale comparative analyses of tick genomes elucidate their genetic diversity and vector capacities.</title>
        <authorList>
            <person name="Jia N."/>
            <person name="Wang J."/>
            <person name="Shi W."/>
            <person name="Du L."/>
            <person name="Sun Y."/>
            <person name="Zhan W."/>
            <person name="Jiang J."/>
            <person name="Wang Q."/>
            <person name="Zhang B."/>
            <person name="Ji P."/>
            <person name="Sakyi L.B."/>
            <person name="Cui X."/>
            <person name="Yuan T."/>
            <person name="Jiang B."/>
            <person name="Yang W."/>
            <person name="Lam T.T.-Y."/>
            <person name="Chang Q."/>
            <person name="Ding S."/>
            <person name="Wang X."/>
            <person name="Zhu J."/>
            <person name="Ruan X."/>
            <person name="Zhao L."/>
            <person name="Wei J."/>
            <person name="Que T."/>
            <person name="Du C."/>
            <person name="Cheng J."/>
            <person name="Dai P."/>
            <person name="Han X."/>
            <person name="Huang E."/>
            <person name="Gao Y."/>
            <person name="Liu J."/>
            <person name="Shao H."/>
            <person name="Ye R."/>
            <person name="Li L."/>
            <person name="Wei W."/>
            <person name="Wang X."/>
            <person name="Wang C."/>
            <person name="Yang T."/>
            <person name="Huo Q."/>
            <person name="Li W."/>
            <person name="Guo W."/>
            <person name="Chen H."/>
            <person name="Zhou L."/>
            <person name="Ni X."/>
            <person name="Tian J."/>
            <person name="Zhou Y."/>
            <person name="Sheng Y."/>
            <person name="Liu T."/>
            <person name="Pan Y."/>
            <person name="Xia L."/>
            <person name="Li J."/>
            <person name="Zhao F."/>
            <person name="Cao W."/>
        </authorList>
    </citation>
    <scope>NUCLEOTIDE SEQUENCE</scope>
    <source>
        <strain evidence="1">Hyas-2018</strain>
    </source>
</reference>